<protein>
    <submittedName>
        <fullName evidence="3">Uncharacterized protein</fullName>
    </submittedName>
</protein>
<keyword evidence="4" id="KW-1185">Reference proteome</keyword>
<comment type="caution">
    <text evidence="3">The sequence shown here is derived from an EMBL/GenBank/DDBJ whole genome shotgun (WGS) entry which is preliminary data.</text>
</comment>
<feature type="region of interest" description="Disordered" evidence="1">
    <location>
        <begin position="313"/>
        <end position="362"/>
    </location>
</feature>
<organism evidence="3 4">
    <name type="scientific">Sinisalibacter aestuarii</name>
    <dbReference type="NCBI Taxonomy" id="2949426"/>
    <lineage>
        <taxon>Bacteria</taxon>
        <taxon>Pseudomonadati</taxon>
        <taxon>Pseudomonadota</taxon>
        <taxon>Alphaproteobacteria</taxon>
        <taxon>Rhodobacterales</taxon>
        <taxon>Roseobacteraceae</taxon>
        <taxon>Sinisalibacter</taxon>
    </lineage>
</organism>
<dbReference type="Proteomes" id="UP001144205">
    <property type="component" value="Unassembled WGS sequence"/>
</dbReference>
<evidence type="ECO:0000256" key="1">
    <source>
        <dbReference type="SAM" id="MobiDB-lite"/>
    </source>
</evidence>
<evidence type="ECO:0000313" key="3">
    <source>
        <dbReference type="EMBL" id="GKY88179.1"/>
    </source>
</evidence>
<dbReference type="EMBL" id="BROH01000005">
    <property type="protein sequence ID" value="GKY88179.1"/>
    <property type="molecule type" value="Genomic_DNA"/>
</dbReference>
<accession>A0ABQ5LTD1</accession>
<dbReference type="RefSeq" id="WP_281842225.1">
    <property type="nucleotide sequence ID" value="NZ_BROH01000005.1"/>
</dbReference>
<evidence type="ECO:0000313" key="4">
    <source>
        <dbReference type="Proteomes" id="UP001144205"/>
    </source>
</evidence>
<reference evidence="3" key="1">
    <citation type="journal article" date="2023" name="Int. J. Syst. Evol. Microbiol.">
        <title>Sinisalibacter aestuarii sp. nov., isolated from estuarine sediment of the Arakawa River.</title>
        <authorList>
            <person name="Arafat S.T."/>
            <person name="Hirano S."/>
            <person name="Sato A."/>
            <person name="Takeuchi K."/>
            <person name="Yasuda T."/>
            <person name="Terahara T."/>
            <person name="Hamada M."/>
            <person name="Kobayashi T."/>
        </authorList>
    </citation>
    <scope>NUCLEOTIDE SEQUENCE</scope>
    <source>
        <strain evidence="3">B-399</strain>
    </source>
</reference>
<feature type="compositionally biased region" description="Basic and acidic residues" evidence="1">
    <location>
        <begin position="313"/>
        <end position="324"/>
    </location>
</feature>
<sequence length="362" mass="37587">MSFRRVLSIIAVLGWASLALPVQAQGWGMVETEEVGAAGAFVCAAPGEDGGEPPCLRLQCGAAAPLHYELALFGGDAADLPEALMAELRVDGRPVGRLRLRPETADEDAATLTARFDPRIHTDMVAALRRGNRADLVLGEGEAPRAVALSLSGSSRTLGAVMDTCPIPEVPLDDPAAVVLDQILRECGQLGGTVEVEPGFERREDLDGDGRDDVVIDYAAAVCSEMASLYCGSGGCTVGFFLAREAAFKRAYVGVIRGYSRQPGGTLALDLHGTACGLYGFEACRKVFRIADDSFALVEELSGVAAEAAMAADEARATEPREGQGEAGAAGIAWSGDGAAPLVPVAQEEGQPETAPQAADGE</sequence>
<gene>
    <name evidence="3" type="ORF">STA1M1_20480</name>
</gene>
<feature type="chain" id="PRO_5046065772" evidence="2">
    <location>
        <begin position="25"/>
        <end position="362"/>
    </location>
</feature>
<proteinExistence type="predicted"/>
<keyword evidence="2" id="KW-0732">Signal</keyword>
<evidence type="ECO:0000256" key="2">
    <source>
        <dbReference type="SAM" id="SignalP"/>
    </source>
</evidence>
<name>A0ABQ5LTD1_9RHOB</name>
<feature type="signal peptide" evidence="2">
    <location>
        <begin position="1"/>
        <end position="24"/>
    </location>
</feature>